<dbReference type="AlphaFoldDB" id="A0AA89PC77"/>
<name>A0AA89PC77_9GAMM</name>
<feature type="compositionally biased region" description="Basic and acidic residues" evidence="1">
    <location>
        <begin position="52"/>
        <end position="65"/>
    </location>
</feature>
<evidence type="ECO:0000313" key="2">
    <source>
        <dbReference type="EMBL" id="MBB5211438.1"/>
    </source>
</evidence>
<accession>A0AA89PC77</accession>
<evidence type="ECO:0000256" key="1">
    <source>
        <dbReference type="SAM" id="MobiDB-lite"/>
    </source>
</evidence>
<dbReference type="PROSITE" id="PS51257">
    <property type="entry name" value="PROKAR_LIPOPROTEIN"/>
    <property type="match status" value="1"/>
</dbReference>
<feature type="region of interest" description="Disordered" evidence="1">
    <location>
        <begin position="24"/>
        <end position="69"/>
    </location>
</feature>
<evidence type="ECO:0008006" key="4">
    <source>
        <dbReference type="Google" id="ProtNLM"/>
    </source>
</evidence>
<gene>
    <name evidence="2" type="ORF">HNQ53_001656</name>
</gene>
<dbReference type="EMBL" id="JACHHR010000002">
    <property type="protein sequence ID" value="MBB5211438.1"/>
    <property type="molecule type" value="Genomic_DNA"/>
</dbReference>
<comment type="caution">
    <text evidence="2">The sequence shown here is derived from an EMBL/GenBank/DDBJ whole genome shotgun (WGS) entry which is preliminary data.</text>
</comment>
<evidence type="ECO:0000313" key="3">
    <source>
        <dbReference type="Proteomes" id="UP000563601"/>
    </source>
</evidence>
<reference evidence="2 3" key="1">
    <citation type="submission" date="2020-08" db="EMBL/GenBank/DDBJ databases">
        <title>Genomic Encyclopedia of Type Strains, Phase IV (KMG-IV): sequencing the most valuable type-strain genomes for metagenomic binning, comparative biology and taxonomic classification.</title>
        <authorList>
            <person name="Goeker M."/>
        </authorList>
    </citation>
    <scope>NUCLEOTIDE SEQUENCE [LARGE SCALE GENOMIC DNA]</scope>
    <source>
        <strain evidence="2 3">DSM 11525</strain>
    </source>
</reference>
<dbReference type="Proteomes" id="UP000563601">
    <property type="component" value="Unassembled WGS sequence"/>
</dbReference>
<sequence>MQKLRSILLTAAIATGFVAGCTSTEPRDSHANRAFSSAVPPHMDPAHMSVRSSDRRPRSGSRDAPRSLNVNGTRFRCFEQELESKVVVRCVRQS</sequence>
<proteinExistence type="predicted"/>
<protein>
    <recommendedName>
        <fullName evidence="4">Lipoprotein</fullName>
    </recommendedName>
</protein>
<organism evidence="2 3">
    <name type="scientific">Microbulbifer hydrolyticus</name>
    <dbReference type="NCBI Taxonomy" id="48074"/>
    <lineage>
        <taxon>Bacteria</taxon>
        <taxon>Pseudomonadati</taxon>
        <taxon>Pseudomonadota</taxon>
        <taxon>Gammaproteobacteria</taxon>
        <taxon>Cellvibrionales</taxon>
        <taxon>Microbulbiferaceae</taxon>
        <taxon>Microbulbifer</taxon>
    </lineage>
</organism>